<dbReference type="GO" id="GO:0005737">
    <property type="term" value="C:cytoplasm"/>
    <property type="evidence" value="ECO:0007669"/>
    <property type="project" value="TreeGrafter"/>
</dbReference>
<feature type="region of interest" description="Disordered" evidence="5">
    <location>
        <begin position="1"/>
        <end position="53"/>
    </location>
</feature>
<keyword evidence="3 4" id="KW-0408">Iron</keyword>
<dbReference type="PANTHER" id="PTHR28657:SF5">
    <property type="entry name" value="INDOLEAMINE 2,3-DIOXYGENASE"/>
    <property type="match status" value="1"/>
</dbReference>
<reference evidence="6 7" key="1">
    <citation type="submission" date="2014-04" db="EMBL/GenBank/DDBJ databases">
        <title>Evolutionary Origins and Diversification of the Mycorrhizal Mutualists.</title>
        <authorList>
            <consortium name="DOE Joint Genome Institute"/>
            <consortium name="Mycorrhizal Genomics Consortium"/>
            <person name="Kohler A."/>
            <person name="Kuo A."/>
            <person name="Nagy L.G."/>
            <person name="Floudas D."/>
            <person name="Copeland A."/>
            <person name="Barry K.W."/>
            <person name="Cichocki N."/>
            <person name="Veneault-Fourrey C."/>
            <person name="LaButti K."/>
            <person name="Lindquist E.A."/>
            <person name="Lipzen A."/>
            <person name="Lundell T."/>
            <person name="Morin E."/>
            <person name="Murat C."/>
            <person name="Riley R."/>
            <person name="Ohm R."/>
            <person name="Sun H."/>
            <person name="Tunlid A."/>
            <person name="Henrissat B."/>
            <person name="Grigoriev I.V."/>
            <person name="Hibbett D.S."/>
            <person name="Martin F."/>
        </authorList>
    </citation>
    <scope>NUCLEOTIDE SEQUENCE [LARGE SCALE GENOMIC DNA]</scope>
    <source>
        <strain evidence="6 7">FD-317 M1</strain>
    </source>
</reference>
<gene>
    <name evidence="6" type="ORF">GYMLUDRAFT_264981</name>
</gene>
<dbReference type="GO" id="GO:0020037">
    <property type="term" value="F:heme binding"/>
    <property type="evidence" value="ECO:0007669"/>
    <property type="project" value="InterPro"/>
</dbReference>
<feature type="region of interest" description="Disordered" evidence="5">
    <location>
        <begin position="473"/>
        <end position="509"/>
    </location>
</feature>
<keyword evidence="7" id="KW-1185">Reference proteome</keyword>
<sequence>MDSQQPGTKKRVGGVNDTEEVLKNSTASETASSRLVNSEQGSTQKQSSPPMESHIKAKRRYISFFISNMNFGKLLSFFTSLGRAERSNSLSQLDFDINPITGFVPSEPLPRLSSEFKLWEEMLAEASDVLKLGDNNSEEALALKTKGDGWRANIRSIPVLDIQSLKFRPRHLQRVHVVLTWLVQYYVHSLPPSIEAKQVPASLAVPLVDVSRMLGIAPVITFSDTVIWNWELICPENPVTIDNMAVVHTFSGSEDEQHFYLVQAAIELHGVQILHIIEEYTQISDLDEPTISKIAGDLARLTMTVEEISDLIQSIRTGCDPQVFNWEMQPWYNGNDAKGEGDPGWIYDGVDPTSPELKHLSGPSGGQSPVMQALDIFLGIDHGLEKEYSTDGDDKPADHGFMDRMRFHMLGNHRAYLEHLKKLPRSVRDLAACIPALHKPYNDAIAALKNLRRLHMRIAVMYNVNVSRTTSVQSNHPDIEVAESRHEPGSEYVTKNNRDENREPVRGSGGGDVIRLLRAGVDATSRATLRDPLVSI</sequence>
<comment type="similarity">
    <text evidence="1">Belongs to the indoleamine 2,3-dioxygenase family.</text>
</comment>
<organism evidence="6 7">
    <name type="scientific">Collybiopsis luxurians FD-317 M1</name>
    <dbReference type="NCBI Taxonomy" id="944289"/>
    <lineage>
        <taxon>Eukaryota</taxon>
        <taxon>Fungi</taxon>
        <taxon>Dikarya</taxon>
        <taxon>Basidiomycota</taxon>
        <taxon>Agaricomycotina</taxon>
        <taxon>Agaricomycetes</taxon>
        <taxon>Agaricomycetidae</taxon>
        <taxon>Agaricales</taxon>
        <taxon>Marasmiineae</taxon>
        <taxon>Omphalotaceae</taxon>
        <taxon>Collybiopsis</taxon>
        <taxon>Collybiopsis luxurians</taxon>
    </lineage>
</organism>
<dbReference type="Pfam" id="PF01231">
    <property type="entry name" value="IDO"/>
    <property type="match status" value="1"/>
</dbReference>
<evidence type="ECO:0000256" key="1">
    <source>
        <dbReference type="ARBA" id="ARBA00007119"/>
    </source>
</evidence>
<dbReference type="Proteomes" id="UP000053593">
    <property type="component" value="Unassembled WGS sequence"/>
</dbReference>
<dbReference type="SUPFAM" id="SSF140959">
    <property type="entry name" value="Indolic compounds 2,3-dioxygenase-like"/>
    <property type="match status" value="1"/>
</dbReference>
<feature type="binding site" description="proximal binding residue" evidence="4">
    <location>
        <position position="455"/>
    </location>
    <ligand>
        <name>heme b</name>
        <dbReference type="ChEBI" id="CHEBI:60344"/>
    </ligand>
    <ligandPart>
        <name>Fe</name>
        <dbReference type="ChEBI" id="CHEBI:18248"/>
    </ligandPart>
</feature>
<feature type="compositionally biased region" description="Polar residues" evidence="5">
    <location>
        <begin position="23"/>
        <end position="50"/>
    </location>
</feature>
<evidence type="ECO:0000313" key="6">
    <source>
        <dbReference type="EMBL" id="KIK53697.1"/>
    </source>
</evidence>
<feature type="compositionally biased region" description="Basic and acidic residues" evidence="5">
    <location>
        <begin position="496"/>
        <end position="505"/>
    </location>
</feature>
<dbReference type="HOGENOM" id="CLU_010089_2_0_1"/>
<dbReference type="InterPro" id="IPR037217">
    <property type="entry name" value="Trp/Indoleamine_2_3_dOase-like"/>
</dbReference>
<dbReference type="GO" id="GO:0046872">
    <property type="term" value="F:metal ion binding"/>
    <property type="evidence" value="ECO:0007669"/>
    <property type="project" value="UniProtKB-KW"/>
</dbReference>
<accession>A0A0D0C718</accession>
<evidence type="ECO:0000256" key="2">
    <source>
        <dbReference type="ARBA" id="ARBA00022723"/>
    </source>
</evidence>
<dbReference type="Gene3D" id="1.20.58.480">
    <property type="match status" value="1"/>
</dbReference>
<dbReference type="EMBL" id="KN834825">
    <property type="protein sequence ID" value="KIK53697.1"/>
    <property type="molecule type" value="Genomic_DNA"/>
</dbReference>
<proteinExistence type="inferred from homology"/>
<keyword evidence="2 4" id="KW-0479">Metal-binding</keyword>
<evidence type="ECO:0000256" key="3">
    <source>
        <dbReference type="ARBA" id="ARBA00023004"/>
    </source>
</evidence>
<dbReference type="InterPro" id="IPR000898">
    <property type="entry name" value="Indolamine_dOase"/>
</dbReference>
<evidence type="ECO:0000256" key="5">
    <source>
        <dbReference type="SAM" id="MobiDB-lite"/>
    </source>
</evidence>
<evidence type="ECO:0008006" key="8">
    <source>
        <dbReference type="Google" id="ProtNLM"/>
    </source>
</evidence>
<dbReference type="OrthoDB" id="540174at2759"/>
<evidence type="ECO:0000313" key="7">
    <source>
        <dbReference type="Proteomes" id="UP000053593"/>
    </source>
</evidence>
<keyword evidence="4" id="KW-0349">Heme</keyword>
<name>A0A0D0C718_9AGAR</name>
<protein>
    <recommendedName>
        <fullName evidence="8">Indoleamine 2,3-dioxygenase</fullName>
    </recommendedName>
</protein>
<dbReference type="AlphaFoldDB" id="A0A0D0C718"/>
<evidence type="ECO:0000256" key="4">
    <source>
        <dbReference type="PIRSR" id="PIRSR600898-1"/>
    </source>
</evidence>
<feature type="compositionally biased region" description="Basic and acidic residues" evidence="5">
    <location>
        <begin position="477"/>
        <end position="489"/>
    </location>
</feature>
<dbReference type="GO" id="GO:0034354">
    <property type="term" value="P:'de novo' NAD+ biosynthetic process from L-tryptophan"/>
    <property type="evidence" value="ECO:0007669"/>
    <property type="project" value="TreeGrafter"/>
</dbReference>
<dbReference type="GO" id="GO:0033754">
    <property type="term" value="F:indoleamine 2,3-dioxygenase activity"/>
    <property type="evidence" value="ECO:0007669"/>
    <property type="project" value="TreeGrafter"/>
</dbReference>
<dbReference type="GO" id="GO:0019441">
    <property type="term" value="P:L-tryptophan catabolic process to kynurenine"/>
    <property type="evidence" value="ECO:0007669"/>
    <property type="project" value="InterPro"/>
</dbReference>
<dbReference type="PANTHER" id="PTHR28657">
    <property type="entry name" value="INDOLEAMINE 2,3-DIOXYGENASE"/>
    <property type="match status" value="1"/>
</dbReference>